<dbReference type="InterPro" id="IPR041698">
    <property type="entry name" value="Methyltransf_25"/>
</dbReference>
<dbReference type="GO" id="GO:0032259">
    <property type="term" value="P:methylation"/>
    <property type="evidence" value="ECO:0007669"/>
    <property type="project" value="UniProtKB-KW"/>
</dbReference>
<dbReference type="GO" id="GO:0008168">
    <property type="term" value="F:methyltransferase activity"/>
    <property type="evidence" value="ECO:0007669"/>
    <property type="project" value="UniProtKB-KW"/>
</dbReference>
<dbReference type="RefSeq" id="WP_154738242.1">
    <property type="nucleotide sequence ID" value="NZ_WMBQ01000001.1"/>
</dbReference>
<accession>A0A6I3KHG7</accession>
<feature type="domain" description="Methyltransferase" evidence="1">
    <location>
        <begin position="60"/>
        <end position="156"/>
    </location>
</feature>
<dbReference type="EMBL" id="WMBQ01000001">
    <property type="protein sequence ID" value="MTD93729.1"/>
    <property type="molecule type" value="Genomic_DNA"/>
</dbReference>
<dbReference type="AlphaFoldDB" id="A0A6I3KHG7"/>
<keyword evidence="2" id="KW-0489">Methyltransferase</keyword>
<comment type="caution">
    <text evidence="2">The sequence shown here is derived from an EMBL/GenBank/DDBJ whole genome shotgun (WGS) entry which is preliminary data.</text>
</comment>
<dbReference type="Proteomes" id="UP000440694">
    <property type="component" value="Unassembled WGS sequence"/>
</dbReference>
<proteinExistence type="predicted"/>
<dbReference type="InterPro" id="IPR029063">
    <property type="entry name" value="SAM-dependent_MTases_sf"/>
</dbReference>
<keyword evidence="2" id="KW-0808">Transferase</keyword>
<dbReference type="Gene3D" id="3.40.50.150">
    <property type="entry name" value="Vaccinia Virus protein VP39"/>
    <property type="match status" value="1"/>
</dbReference>
<name>A0A6I3KHG7_9HYPH</name>
<evidence type="ECO:0000313" key="3">
    <source>
        <dbReference type="Proteomes" id="UP000440694"/>
    </source>
</evidence>
<evidence type="ECO:0000259" key="1">
    <source>
        <dbReference type="Pfam" id="PF13649"/>
    </source>
</evidence>
<reference evidence="2 3" key="1">
    <citation type="submission" date="2019-11" db="EMBL/GenBank/DDBJ databases">
        <title>Identification of a novel strain.</title>
        <authorList>
            <person name="Xu Q."/>
            <person name="Wang G."/>
        </authorList>
    </citation>
    <scope>NUCLEOTIDE SEQUENCE [LARGE SCALE GENOMIC DNA]</scope>
    <source>
        <strain evidence="3">xq</strain>
    </source>
</reference>
<dbReference type="Pfam" id="PF13649">
    <property type="entry name" value="Methyltransf_25"/>
    <property type="match status" value="1"/>
</dbReference>
<organism evidence="2 3">
    <name type="scientific">Hyphomicrobium album</name>
    <dbReference type="NCBI Taxonomy" id="2665159"/>
    <lineage>
        <taxon>Bacteria</taxon>
        <taxon>Pseudomonadati</taxon>
        <taxon>Pseudomonadota</taxon>
        <taxon>Alphaproteobacteria</taxon>
        <taxon>Hyphomicrobiales</taxon>
        <taxon>Hyphomicrobiaceae</taxon>
        <taxon>Hyphomicrobium</taxon>
    </lineage>
</organism>
<gene>
    <name evidence="2" type="ORF">GIW81_05205</name>
</gene>
<evidence type="ECO:0000313" key="2">
    <source>
        <dbReference type="EMBL" id="MTD93729.1"/>
    </source>
</evidence>
<keyword evidence="3" id="KW-1185">Reference proteome</keyword>
<dbReference type="SUPFAM" id="SSF53335">
    <property type="entry name" value="S-adenosyl-L-methionine-dependent methyltransferases"/>
    <property type="match status" value="1"/>
</dbReference>
<sequence>MANAGRSTAAANDTAALEIFQNQWGVYQKFLQYDYLSNAEACAALHRFLIDDLGRPFRFIDLACGDISGIVGTLRTTPIEHYRGVDLSGPALALAAENLAALPCPAQLDEADFTVAMRDLPQPADIVWISLSLHHLDAVAKGAFMREVRDRLAPGGAFLAYEPTRREGEDRPAYLDRFEAIGRRDWTNLTDREFAEAMRHVRACDLPETMAGWKELGRAAGFASTTELYRSPTDLFRLFLYRP</sequence>
<protein>
    <submittedName>
        <fullName evidence="2">Methyltransferase domain-containing protein</fullName>
    </submittedName>
</protein>